<keyword evidence="3" id="KW-0408">Iron</keyword>
<evidence type="ECO:0000256" key="2">
    <source>
        <dbReference type="ARBA" id="ARBA00022723"/>
    </source>
</evidence>
<protein>
    <submittedName>
        <fullName evidence="5">Hemerythrin-like metal-binding domain protein</fullName>
    </submittedName>
</protein>
<name>A0A011NEM0_9PROT</name>
<evidence type="ECO:0000259" key="4">
    <source>
        <dbReference type="Pfam" id="PF01814"/>
    </source>
</evidence>
<dbReference type="CDD" id="cd12107">
    <property type="entry name" value="Hemerythrin"/>
    <property type="match status" value="1"/>
</dbReference>
<dbReference type="PATRIC" id="fig|1454003.3.peg.1356"/>
<reference evidence="5 6" key="1">
    <citation type="submission" date="2014-02" db="EMBL/GenBank/DDBJ databases">
        <title>Expanding our view of genomic diversity in Candidatus Accumulibacter clades.</title>
        <authorList>
            <person name="Skennerton C.T."/>
            <person name="Barr J.J."/>
            <person name="Slater F.R."/>
            <person name="Bond P.L."/>
            <person name="Tyson G.W."/>
        </authorList>
    </citation>
    <scope>NUCLEOTIDE SEQUENCE [LARGE SCALE GENOMIC DNA]</scope>
    <source>
        <strain evidence="6">BA-92</strain>
    </source>
</reference>
<evidence type="ECO:0000256" key="3">
    <source>
        <dbReference type="ARBA" id="ARBA00023004"/>
    </source>
</evidence>
<dbReference type="Gene3D" id="1.20.120.50">
    <property type="entry name" value="Hemerythrin-like"/>
    <property type="match status" value="1"/>
</dbReference>
<dbReference type="Pfam" id="PF01814">
    <property type="entry name" value="Hemerythrin"/>
    <property type="match status" value="1"/>
</dbReference>
<organism evidence="5 6">
    <name type="scientific">Candidatus Accumulibacter appositus</name>
    <dbReference type="NCBI Taxonomy" id="1454003"/>
    <lineage>
        <taxon>Bacteria</taxon>
        <taxon>Pseudomonadati</taxon>
        <taxon>Pseudomonadota</taxon>
        <taxon>Betaproteobacteria</taxon>
        <taxon>Candidatus Accumulibacter</taxon>
    </lineage>
</organism>
<accession>A0A011NEM0</accession>
<dbReference type="STRING" id="1454003.AW10_01318"/>
<dbReference type="GO" id="GO:0046872">
    <property type="term" value="F:metal ion binding"/>
    <property type="evidence" value="ECO:0007669"/>
    <property type="project" value="UniProtKB-KW"/>
</dbReference>
<evidence type="ECO:0000313" key="6">
    <source>
        <dbReference type="Proteomes" id="UP000021816"/>
    </source>
</evidence>
<evidence type="ECO:0000256" key="1">
    <source>
        <dbReference type="ARBA" id="ARBA00010587"/>
    </source>
</evidence>
<dbReference type="InterPro" id="IPR012312">
    <property type="entry name" value="Hemerythrin-like"/>
</dbReference>
<sequence length="152" mass="17258">MESGLSPFLPEALLVDLPEVDAQHEEVFMRIESLKAGCFENDYVDIAEFQGLLDCFALHFATEEHLAEEAGIDFTAHAKIHRDTLGLLHKALSDLRNGGDDAHSFLRYAEFWFERHIRENDKLFVATLKQSQHLKLPSGYWAAGNHYSSARV</sequence>
<dbReference type="Proteomes" id="UP000021816">
    <property type="component" value="Unassembled WGS sequence"/>
</dbReference>
<gene>
    <name evidence="5" type="ORF">AW10_01318</name>
</gene>
<dbReference type="AlphaFoldDB" id="A0A011NEM0"/>
<evidence type="ECO:0000313" key="5">
    <source>
        <dbReference type="EMBL" id="EXI81118.1"/>
    </source>
</evidence>
<comment type="similarity">
    <text evidence="1">Belongs to the hemerythrin family.</text>
</comment>
<dbReference type="InterPro" id="IPR035938">
    <property type="entry name" value="Hemerythrin-like_sf"/>
</dbReference>
<dbReference type="InterPro" id="IPR012827">
    <property type="entry name" value="Hemerythrin_metal-bd"/>
</dbReference>
<comment type="caution">
    <text evidence="5">The sequence shown here is derived from an EMBL/GenBank/DDBJ whole genome shotgun (WGS) entry which is preliminary data.</text>
</comment>
<keyword evidence="2" id="KW-0479">Metal-binding</keyword>
<feature type="domain" description="Hemerythrin-like" evidence="4">
    <location>
        <begin position="19"/>
        <end position="126"/>
    </location>
</feature>
<proteinExistence type="inferred from homology"/>
<dbReference type="EMBL" id="JEMX01000026">
    <property type="protein sequence ID" value="EXI81118.1"/>
    <property type="molecule type" value="Genomic_DNA"/>
</dbReference>
<dbReference type="SUPFAM" id="SSF47188">
    <property type="entry name" value="Hemerythrin-like"/>
    <property type="match status" value="1"/>
</dbReference>